<evidence type="ECO:0000313" key="2">
    <source>
        <dbReference type="EMBL" id="KGD75284.1"/>
    </source>
</evidence>
<dbReference type="InterPro" id="IPR010985">
    <property type="entry name" value="Ribbon_hlx_hlx"/>
</dbReference>
<protein>
    <recommendedName>
        <fullName evidence="1">Arc-like DNA binding domain-containing protein</fullName>
    </recommendedName>
</protein>
<sequence length="81" mass="9393">MKDKDTTQFHLTLPTELHAKIKARAQSHGRSINMEIVRVIDDSFYKMPLSRTDQDEDERLAAEIAEQVREIAVSVIRKNKK</sequence>
<keyword evidence="3" id="KW-1185">Reference proteome</keyword>
<dbReference type="AlphaFoldDB" id="A0A095TFE8"/>
<dbReference type="SUPFAM" id="SSF47598">
    <property type="entry name" value="Ribbon-helix-helix"/>
    <property type="match status" value="1"/>
</dbReference>
<dbReference type="EMBL" id="JPKR02000004">
    <property type="protein sequence ID" value="KGD75284.1"/>
    <property type="molecule type" value="Genomic_DNA"/>
</dbReference>
<dbReference type="Proteomes" id="UP000029577">
    <property type="component" value="Unassembled WGS sequence"/>
</dbReference>
<evidence type="ECO:0000259" key="1">
    <source>
        <dbReference type="Pfam" id="PF03869"/>
    </source>
</evidence>
<dbReference type="OrthoDB" id="517256at2"/>
<comment type="caution">
    <text evidence="2">The sequence shown here is derived from an EMBL/GenBank/DDBJ whole genome shotgun (WGS) entry which is preliminary data.</text>
</comment>
<dbReference type="STRING" id="642227.HA49_08625"/>
<dbReference type="Gene3D" id="1.10.1220.10">
    <property type="entry name" value="Met repressor-like"/>
    <property type="match status" value="1"/>
</dbReference>
<dbReference type="RefSeq" id="WP_038018931.1">
    <property type="nucleotide sequence ID" value="NZ_JPKR02000004.1"/>
</dbReference>
<dbReference type="InterPro" id="IPR005569">
    <property type="entry name" value="Arc_DNA-bd_dom"/>
</dbReference>
<dbReference type="GO" id="GO:0006355">
    <property type="term" value="P:regulation of DNA-templated transcription"/>
    <property type="evidence" value="ECO:0007669"/>
    <property type="project" value="InterPro"/>
</dbReference>
<name>A0A095TFE8_9GAMM</name>
<accession>A0A095TFE8</accession>
<dbReference type="GO" id="GO:0043565">
    <property type="term" value="F:sequence-specific DNA binding"/>
    <property type="evidence" value="ECO:0007669"/>
    <property type="project" value="UniProtKB-ARBA"/>
</dbReference>
<evidence type="ECO:0000313" key="3">
    <source>
        <dbReference type="Proteomes" id="UP000029577"/>
    </source>
</evidence>
<dbReference type="Pfam" id="PF03869">
    <property type="entry name" value="Arc"/>
    <property type="match status" value="1"/>
</dbReference>
<reference evidence="2" key="1">
    <citation type="submission" date="2014-12" db="EMBL/GenBank/DDBJ databases">
        <title>The draft genome of the Tatumella morbirosei type strain, LMG23360T isolated from pineapple rot.</title>
        <authorList>
            <person name="Smits T.H."/>
            <person name="Palmer M."/>
            <person name="Venter S.N."/>
            <person name="Duffy B."/>
            <person name="Steenkamp E.T."/>
            <person name="Chan W.Y."/>
            <person name="Coutinho T.A."/>
            <person name="Coetzee M.P."/>
            <person name="De Maayer P."/>
        </authorList>
    </citation>
    <scope>NUCLEOTIDE SEQUENCE [LARGE SCALE GENOMIC DNA]</scope>
    <source>
        <strain evidence="2">LMG 23360</strain>
    </source>
</reference>
<gene>
    <name evidence="2" type="ORF">HA49_08625</name>
</gene>
<organism evidence="2 3">
    <name type="scientific">Tatumella morbirosei</name>
    <dbReference type="NCBI Taxonomy" id="642227"/>
    <lineage>
        <taxon>Bacteria</taxon>
        <taxon>Pseudomonadati</taxon>
        <taxon>Pseudomonadota</taxon>
        <taxon>Gammaproteobacteria</taxon>
        <taxon>Enterobacterales</taxon>
        <taxon>Erwiniaceae</taxon>
        <taxon>Tatumella</taxon>
    </lineage>
</organism>
<dbReference type="InterPro" id="IPR013321">
    <property type="entry name" value="Arc_rbn_hlx_hlx"/>
</dbReference>
<feature type="domain" description="Arc-like DNA binding" evidence="1">
    <location>
        <begin position="5"/>
        <end position="46"/>
    </location>
</feature>
<proteinExistence type="predicted"/>